<keyword evidence="1 8" id="KW-0808">Transferase</keyword>
<dbReference type="EC" id="2.7.11.1" evidence="8"/>
<dbReference type="InterPro" id="IPR017441">
    <property type="entry name" value="Protein_kinase_ATP_BS"/>
</dbReference>
<dbReference type="GO" id="GO:0005524">
    <property type="term" value="F:ATP binding"/>
    <property type="evidence" value="ECO:0007669"/>
    <property type="project" value="UniProtKB-UniRule"/>
</dbReference>
<dbReference type="PANTHER" id="PTHR43289:SF34">
    <property type="entry name" value="SERINE_THREONINE-PROTEIN KINASE YBDM-RELATED"/>
    <property type="match status" value="1"/>
</dbReference>
<evidence type="ECO:0000313" key="9">
    <source>
        <dbReference type="Proteomes" id="UP000550401"/>
    </source>
</evidence>
<reference evidence="8 9" key="1">
    <citation type="submission" date="2020-07" db="EMBL/GenBank/DDBJ databases">
        <title>Genomic Encyclopedia of Type Strains, Phase IV (KMG-V): Genome sequencing to study the core and pangenomes of soil and plant-associated prokaryotes.</title>
        <authorList>
            <person name="Whitman W."/>
        </authorList>
    </citation>
    <scope>NUCLEOTIDE SEQUENCE [LARGE SCALE GENOMIC DNA]</scope>
    <source>
        <strain evidence="8 9">RH2WT43</strain>
    </source>
</reference>
<dbReference type="Pfam" id="PF13181">
    <property type="entry name" value="TPR_8"/>
    <property type="match status" value="1"/>
</dbReference>
<evidence type="ECO:0000256" key="6">
    <source>
        <dbReference type="SAM" id="Phobius"/>
    </source>
</evidence>
<dbReference type="SMART" id="SM00028">
    <property type="entry name" value="TPR"/>
    <property type="match status" value="7"/>
</dbReference>
<dbReference type="EMBL" id="JACGXL010000002">
    <property type="protein sequence ID" value="MBA8887331.1"/>
    <property type="molecule type" value="Genomic_DNA"/>
</dbReference>
<dbReference type="InterPro" id="IPR011990">
    <property type="entry name" value="TPR-like_helical_dom_sf"/>
</dbReference>
<dbReference type="PROSITE" id="PS00107">
    <property type="entry name" value="PROTEIN_KINASE_ATP"/>
    <property type="match status" value="1"/>
</dbReference>
<dbReference type="InterPro" id="IPR008271">
    <property type="entry name" value="Ser/Thr_kinase_AS"/>
</dbReference>
<keyword evidence="6" id="KW-0812">Transmembrane</keyword>
<dbReference type="Pfam" id="PF00069">
    <property type="entry name" value="Pkinase"/>
    <property type="match status" value="1"/>
</dbReference>
<evidence type="ECO:0000256" key="5">
    <source>
        <dbReference type="PROSITE-ProRule" id="PRU10141"/>
    </source>
</evidence>
<feature type="domain" description="Protein kinase" evidence="7">
    <location>
        <begin position="82"/>
        <end position="347"/>
    </location>
</feature>
<name>A0A839F563_9GAMM</name>
<dbReference type="Proteomes" id="UP000550401">
    <property type="component" value="Unassembled WGS sequence"/>
</dbReference>
<dbReference type="InterPro" id="IPR011009">
    <property type="entry name" value="Kinase-like_dom_sf"/>
</dbReference>
<protein>
    <submittedName>
        <fullName evidence="8">Serine/threonine-protein kinase</fullName>
        <ecNumber evidence="8">2.7.11.1</ecNumber>
    </submittedName>
</protein>
<accession>A0A839F563</accession>
<dbReference type="Gene3D" id="3.30.200.20">
    <property type="entry name" value="Phosphorylase Kinase, domain 1"/>
    <property type="match status" value="1"/>
</dbReference>
<gene>
    <name evidence="8" type="ORF">FHW12_001545</name>
</gene>
<dbReference type="CDD" id="cd14014">
    <property type="entry name" value="STKc_PknB_like"/>
    <property type="match status" value="1"/>
</dbReference>
<dbReference type="InterPro" id="IPR000719">
    <property type="entry name" value="Prot_kinase_dom"/>
</dbReference>
<dbReference type="InterPro" id="IPR019734">
    <property type="entry name" value="TPR_rpt"/>
</dbReference>
<proteinExistence type="predicted"/>
<dbReference type="SMART" id="SM00220">
    <property type="entry name" value="S_TKc"/>
    <property type="match status" value="1"/>
</dbReference>
<evidence type="ECO:0000256" key="3">
    <source>
        <dbReference type="ARBA" id="ARBA00022777"/>
    </source>
</evidence>
<dbReference type="Pfam" id="PF13374">
    <property type="entry name" value="TPR_10"/>
    <property type="match status" value="1"/>
</dbReference>
<dbReference type="PROSITE" id="PS00108">
    <property type="entry name" value="PROTEIN_KINASE_ST"/>
    <property type="match status" value="1"/>
</dbReference>
<keyword evidence="6" id="KW-1133">Transmembrane helix</keyword>
<dbReference type="GO" id="GO:0004674">
    <property type="term" value="F:protein serine/threonine kinase activity"/>
    <property type="evidence" value="ECO:0007669"/>
    <property type="project" value="UniProtKB-EC"/>
</dbReference>
<keyword evidence="9" id="KW-1185">Reference proteome</keyword>
<dbReference type="SUPFAM" id="SSF48452">
    <property type="entry name" value="TPR-like"/>
    <property type="match status" value="3"/>
</dbReference>
<evidence type="ECO:0000259" key="7">
    <source>
        <dbReference type="PROSITE" id="PS50011"/>
    </source>
</evidence>
<dbReference type="RefSeq" id="WP_182530411.1">
    <property type="nucleotide sequence ID" value="NZ_JACGXL010000002.1"/>
</dbReference>
<keyword evidence="4 5" id="KW-0067">ATP-binding</keyword>
<feature type="transmembrane region" description="Helical" evidence="6">
    <location>
        <begin position="372"/>
        <end position="393"/>
    </location>
</feature>
<dbReference type="PANTHER" id="PTHR43289">
    <property type="entry name" value="MITOGEN-ACTIVATED PROTEIN KINASE KINASE KINASE 20-RELATED"/>
    <property type="match status" value="1"/>
</dbReference>
<dbReference type="PROSITE" id="PS50011">
    <property type="entry name" value="PROTEIN_KINASE_DOM"/>
    <property type="match status" value="1"/>
</dbReference>
<keyword evidence="6" id="KW-0472">Membrane</keyword>
<evidence type="ECO:0000256" key="1">
    <source>
        <dbReference type="ARBA" id="ARBA00022679"/>
    </source>
</evidence>
<dbReference type="SUPFAM" id="SSF56112">
    <property type="entry name" value="Protein kinase-like (PK-like)"/>
    <property type="match status" value="1"/>
</dbReference>
<comment type="caution">
    <text evidence="8">The sequence shown here is derived from an EMBL/GenBank/DDBJ whole genome shotgun (WGS) entry which is preliminary data.</text>
</comment>
<sequence>MAEPAPTLRELFEAALAIESPAERSRFLDAHCDAGTRARVERMVEFARDEAVPAPSVAAVAAVLAENAPGWALPPGTGVGPFTLGAAIGEGGSSIVFRATRLVDGVRQEVALKLLRRGLHSADSQRQYRRELQALSQLRHPGIARLIDGGVTESGAAYLALELVEGLPIIEFARAHRLDLRPRLALFLEVCRVVEAAHRALIVHRDLKPSNVLVDVEGRPRLLDFGVAKLLMSDDETHTRHAAFTPAYASPEQRSGEPITTATDVYALGVVLGELMTGERLGDGDPRTPSGSVVEGADAGVLPASAPATRRMLKGDLDNIVLKALQHDPADRYASAGRLADDVERLLEGRPVCAHPPSRWYRARKFVVRHKGGVATTVAFLLAVLAALGIAVWQADVARRQARAAREQAERADTIRAFLVGVFDQAEPDANRGQPIAAQQLLALGEQQLSAGAELQPATRLDLTALIARLYWDLGDYERAEALLKKAVTAAADPAIPGEVRARTLTTVAKTESEKRAFADALTHARAAIAIAREVGAAAYDSESEARRVVGEALHGQDDSKDAEPVLREALATDLAVYGDRHPSVVDDWTNLGSALIELSRFEEARTALRNALDLAHALHGPVHSRVAAILQLMSAVSGYTGDYAASEREQRESLEIYEKVYGPDHRETLTARGNLLWTIEHQGRYEEALPDRLRMLAALERMSRTQPDPFAYTYAAIGNDYFKLGRLTEAEQALRQALASWARFEGSNDEWDSADPLGILADVLRWEGRYAEAESTMRKAVEIERKHEPADSGWLNRDVAALGDIIRQQHRHDEALRLVESAAAARHDAKPDPIQCHILSRLAMARLDAGDAEAAYRIASESVATARAVFPPHHFNLGSPLFALASAALATNRAADAEPLLREALAVRSPPIPRDDLRVLEIEAALVRARDALGRNEEAGRLRAEIEPPLKANPSPYAAELLASMARARGAGH</sequence>
<evidence type="ECO:0000256" key="2">
    <source>
        <dbReference type="ARBA" id="ARBA00022741"/>
    </source>
</evidence>
<keyword evidence="2 5" id="KW-0547">Nucleotide-binding</keyword>
<dbReference type="AlphaFoldDB" id="A0A839F563"/>
<evidence type="ECO:0000313" key="8">
    <source>
        <dbReference type="EMBL" id="MBA8887331.1"/>
    </source>
</evidence>
<organism evidence="8 9">
    <name type="scientific">Dokdonella fugitiva</name>
    <dbReference type="NCBI Taxonomy" id="328517"/>
    <lineage>
        <taxon>Bacteria</taxon>
        <taxon>Pseudomonadati</taxon>
        <taxon>Pseudomonadota</taxon>
        <taxon>Gammaproteobacteria</taxon>
        <taxon>Lysobacterales</taxon>
        <taxon>Rhodanobacteraceae</taxon>
        <taxon>Dokdonella</taxon>
    </lineage>
</organism>
<evidence type="ECO:0000256" key="4">
    <source>
        <dbReference type="ARBA" id="ARBA00022840"/>
    </source>
</evidence>
<dbReference type="Gene3D" id="1.10.510.10">
    <property type="entry name" value="Transferase(Phosphotransferase) domain 1"/>
    <property type="match status" value="1"/>
</dbReference>
<feature type="binding site" evidence="5">
    <location>
        <position position="113"/>
    </location>
    <ligand>
        <name>ATP</name>
        <dbReference type="ChEBI" id="CHEBI:30616"/>
    </ligand>
</feature>
<dbReference type="Gene3D" id="1.25.40.10">
    <property type="entry name" value="Tetratricopeptide repeat domain"/>
    <property type="match status" value="3"/>
</dbReference>
<keyword evidence="3 8" id="KW-0418">Kinase</keyword>
<dbReference type="Pfam" id="PF13424">
    <property type="entry name" value="TPR_12"/>
    <property type="match status" value="3"/>
</dbReference>